<dbReference type="EC" id="3.1.1.103" evidence="3"/>
<dbReference type="PANTHER" id="PTHR46825">
    <property type="entry name" value="D-ALANYL-D-ALANINE-CARBOXYPEPTIDASE/ENDOPEPTIDASE AMPH"/>
    <property type="match status" value="1"/>
</dbReference>
<feature type="chain" id="PRO_5046944179" evidence="1">
    <location>
        <begin position="28"/>
        <end position="516"/>
    </location>
</feature>
<gene>
    <name evidence="3" type="ORF">RKE40_24835</name>
</gene>
<keyword evidence="4" id="KW-1185">Reference proteome</keyword>
<feature type="domain" description="Beta-lactamase-related" evidence="2">
    <location>
        <begin position="43"/>
        <end position="364"/>
    </location>
</feature>
<dbReference type="InterPro" id="IPR001466">
    <property type="entry name" value="Beta-lactam-related"/>
</dbReference>
<evidence type="ECO:0000259" key="2">
    <source>
        <dbReference type="Pfam" id="PF00144"/>
    </source>
</evidence>
<protein>
    <submittedName>
        <fullName evidence="3">Serine hydrolase domain-containing protein</fullName>
        <ecNumber evidence="3">3.1.1.103</ecNumber>
    </submittedName>
</protein>
<dbReference type="InterPro" id="IPR050491">
    <property type="entry name" value="AmpC-like"/>
</dbReference>
<dbReference type="EMBL" id="JAWDID010000059">
    <property type="protein sequence ID" value="MDU0343135.1"/>
    <property type="molecule type" value="Genomic_DNA"/>
</dbReference>
<dbReference type="RefSeq" id="WP_316020873.1">
    <property type="nucleotide sequence ID" value="NZ_JAWDID010000059.1"/>
</dbReference>
<evidence type="ECO:0000313" key="4">
    <source>
        <dbReference type="Proteomes" id="UP001254257"/>
    </source>
</evidence>
<keyword evidence="3" id="KW-0378">Hydrolase</keyword>
<dbReference type="Gene3D" id="3.40.710.10">
    <property type="entry name" value="DD-peptidase/beta-lactamase superfamily"/>
    <property type="match status" value="1"/>
</dbReference>
<dbReference type="Pfam" id="PF00144">
    <property type="entry name" value="Beta-lactamase"/>
    <property type="match status" value="1"/>
</dbReference>
<comment type="caution">
    <text evidence="3">The sequence shown here is derived from an EMBL/GenBank/DDBJ whole genome shotgun (WGS) entry which is preliminary data.</text>
</comment>
<keyword evidence="1" id="KW-0732">Signal</keyword>
<proteinExistence type="predicted"/>
<dbReference type="Proteomes" id="UP001254257">
    <property type="component" value="Unassembled WGS sequence"/>
</dbReference>
<dbReference type="Gene3D" id="2.40.128.600">
    <property type="match status" value="1"/>
</dbReference>
<evidence type="ECO:0000313" key="3">
    <source>
        <dbReference type="EMBL" id="MDU0343135.1"/>
    </source>
</evidence>
<feature type="signal peptide" evidence="1">
    <location>
        <begin position="1"/>
        <end position="27"/>
    </location>
</feature>
<dbReference type="InterPro" id="IPR012338">
    <property type="entry name" value="Beta-lactam/transpept-like"/>
</dbReference>
<evidence type="ECO:0000256" key="1">
    <source>
        <dbReference type="SAM" id="SignalP"/>
    </source>
</evidence>
<dbReference type="PANTHER" id="PTHR46825:SF15">
    <property type="entry name" value="BETA-LACTAMASE-RELATED DOMAIN-CONTAINING PROTEIN"/>
    <property type="match status" value="1"/>
</dbReference>
<accession>A0ABU3SEB4</accession>
<sequence length="516" mass="54658">MKRFLGTPVLRGLALAGALAVSGAAQAQEPSQASIKALLPELEKQVAAGMKAFSVPGVAVGIVHDDKLIYAKGFGLKAQGKPEPVNAETLFQVGSTTKAFLGVTLAQAVDAGRIGWNDPVIDHHPAFQLSDPWITRDFRVLDLAAQRSGLTPYVNDALAFLGFDKETLIRSLRVAPQLGAFRSDFRYLNIPHVVGGEIVAKANGTPSWFASLKRSVLDPLGMAATTATAEAIEKAPDHAMGHRLDAAPIAVPFHPAFPYALGPAGALNSNVPDMAKWLRLQLGRGIFDGKVVVSEENLDVTWTPRVAMNERTAYAVGWVASATPRGRIIWHNGGTSGFGAHAGFLPDARTGIVILTNLENTGMPDSLAMWFYDRVLGNPTVDNIPLGAAASKAKREAALKEAAGFVPGPLPANAAALAGTYVSPILGDATVSLVNGNLQMKLETTEAIGLLTASRDDPFLFSATLAPVGDFAGPAAMSGGEAFTRLRFEPDNNGRITQMRWLSPELPHLFNRTPAQ</sequence>
<organism evidence="3 4">
    <name type="scientific">Bosea rubneri</name>
    <dbReference type="NCBI Taxonomy" id="3075434"/>
    <lineage>
        <taxon>Bacteria</taxon>
        <taxon>Pseudomonadati</taxon>
        <taxon>Pseudomonadota</taxon>
        <taxon>Alphaproteobacteria</taxon>
        <taxon>Hyphomicrobiales</taxon>
        <taxon>Boseaceae</taxon>
        <taxon>Bosea</taxon>
    </lineage>
</organism>
<dbReference type="GO" id="GO:0016787">
    <property type="term" value="F:hydrolase activity"/>
    <property type="evidence" value="ECO:0007669"/>
    <property type="project" value="UniProtKB-KW"/>
</dbReference>
<dbReference type="SUPFAM" id="SSF56601">
    <property type="entry name" value="beta-lactamase/transpeptidase-like"/>
    <property type="match status" value="1"/>
</dbReference>
<reference evidence="3 4" key="1">
    <citation type="submission" date="2023-09" db="EMBL/GenBank/DDBJ databases">
        <title>Whole genome shotgun sequencing (WGS) of Bosea sp. ZW T0_25, isolated from stored onions (Allium cepa).</title>
        <authorList>
            <person name="Stoll D.A."/>
            <person name="Huch M."/>
        </authorList>
    </citation>
    <scope>NUCLEOTIDE SEQUENCE [LARGE SCALE GENOMIC DNA]</scope>
    <source>
        <strain evidence="3 4">ZW T0_25</strain>
    </source>
</reference>
<name>A0ABU3SEB4_9HYPH</name>